<name>A0A6H5G5I9_9HEMI</name>
<protein>
    <submittedName>
        <fullName evidence="1">Uncharacterized protein</fullName>
    </submittedName>
</protein>
<evidence type="ECO:0000313" key="1">
    <source>
        <dbReference type="EMBL" id="CAA9998059.1"/>
    </source>
</evidence>
<feature type="non-terminal residue" evidence="1">
    <location>
        <position position="58"/>
    </location>
</feature>
<gene>
    <name evidence="1" type="ORF">NTEN_LOCUS4353</name>
</gene>
<evidence type="ECO:0000313" key="2">
    <source>
        <dbReference type="Proteomes" id="UP000479000"/>
    </source>
</evidence>
<sequence length="58" mass="6845">MYPRRLESFKRQLAVAYTPHYRQSKGEENFPPTYFILETTALINVAISLVRRRQNTGD</sequence>
<organism evidence="1 2">
    <name type="scientific">Nesidiocoris tenuis</name>
    <dbReference type="NCBI Taxonomy" id="355587"/>
    <lineage>
        <taxon>Eukaryota</taxon>
        <taxon>Metazoa</taxon>
        <taxon>Ecdysozoa</taxon>
        <taxon>Arthropoda</taxon>
        <taxon>Hexapoda</taxon>
        <taxon>Insecta</taxon>
        <taxon>Pterygota</taxon>
        <taxon>Neoptera</taxon>
        <taxon>Paraneoptera</taxon>
        <taxon>Hemiptera</taxon>
        <taxon>Heteroptera</taxon>
        <taxon>Panheteroptera</taxon>
        <taxon>Cimicomorpha</taxon>
        <taxon>Miridae</taxon>
        <taxon>Dicyphina</taxon>
        <taxon>Nesidiocoris</taxon>
    </lineage>
</organism>
<dbReference type="AlphaFoldDB" id="A0A6H5G5I9"/>
<reference evidence="1 2" key="1">
    <citation type="submission" date="2020-02" db="EMBL/GenBank/DDBJ databases">
        <authorList>
            <person name="Ferguson B K."/>
        </authorList>
    </citation>
    <scope>NUCLEOTIDE SEQUENCE [LARGE SCALE GENOMIC DNA]</scope>
</reference>
<proteinExistence type="predicted"/>
<accession>A0A6H5G5I9</accession>
<keyword evidence="2" id="KW-1185">Reference proteome</keyword>
<dbReference type="Proteomes" id="UP000479000">
    <property type="component" value="Unassembled WGS sequence"/>
</dbReference>
<dbReference type="EMBL" id="CADCXU010006493">
    <property type="protein sequence ID" value="CAA9998059.1"/>
    <property type="molecule type" value="Genomic_DNA"/>
</dbReference>